<keyword evidence="3" id="KW-1185">Reference proteome</keyword>
<dbReference type="GO" id="GO:0016787">
    <property type="term" value="F:hydrolase activity"/>
    <property type="evidence" value="ECO:0007669"/>
    <property type="project" value="UniProtKB-KW"/>
</dbReference>
<dbReference type="InterPro" id="IPR035959">
    <property type="entry name" value="RutC-like_sf"/>
</dbReference>
<comment type="caution">
    <text evidence="2">The sequence shown here is derived from an EMBL/GenBank/DDBJ whole genome shotgun (WGS) entry which is preliminary data.</text>
</comment>
<gene>
    <name evidence="2" type="ORF">ACFQ3U_05045</name>
</gene>
<evidence type="ECO:0000313" key="3">
    <source>
        <dbReference type="Proteomes" id="UP001597181"/>
    </source>
</evidence>
<proteinExistence type="inferred from homology"/>
<dbReference type="Gene3D" id="3.30.1330.40">
    <property type="entry name" value="RutC-like"/>
    <property type="match status" value="1"/>
</dbReference>
<dbReference type="PANTHER" id="PTHR11803:SF58">
    <property type="entry name" value="PROTEIN HMF1-RELATED"/>
    <property type="match status" value="1"/>
</dbReference>
<sequence>MIRRIDSAPGLAPAIGPYSQAVVANGFVFTTGQVPFHADGTAPAEFTDQVRVCIENLRSVLEAAGSGLDLVVKVNAYLTSPEQRDPFNRVYAEYFGDAKPARTTVCVDIWDIPFEIECVAVVRSANAAEEATE</sequence>
<keyword evidence="2" id="KW-0378">Hydrolase</keyword>
<dbReference type="InterPro" id="IPR006175">
    <property type="entry name" value="YjgF/YER057c/UK114"/>
</dbReference>
<accession>A0ABW3TKL0</accession>
<dbReference type="Proteomes" id="UP001597181">
    <property type="component" value="Unassembled WGS sequence"/>
</dbReference>
<comment type="similarity">
    <text evidence="1">Belongs to the RutC family.</text>
</comment>
<dbReference type="SUPFAM" id="SSF55298">
    <property type="entry name" value="YjgF-like"/>
    <property type="match status" value="1"/>
</dbReference>
<evidence type="ECO:0000256" key="1">
    <source>
        <dbReference type="ARBA" id="ARBA00010552"/>
    </source>
</evidence>
<dbReference type="EC" id="3.5.-.-" evidence="2"/>
<dbReference type="RefSeq" id="WP_343957291.1">
    <property type="nucleotide sequence ID" value="NZ_BAAAKZ010000001.1"/>
</dbReference>
<organism evidence="2 3">
    <name type="scientific">Leucobacter albus</name>
    <dbReference type="NCBI Taxonomy" id="272210"/>
    <lineage>
        <taxon>Bacteria</taxon>
        <taxon>Bacillati</taxon>
        <taxon>Actinomycetota</taxon>
        <taxon>Actinomycetes</taxon>
        <taxon>Micrococcales</taxon>
        <taxon>Microbacteriaceae</taxon>
        <taxon>Leucobacter</taxon>
    </lineage>
</organism>
<dbReference type="EMBL" id="JBHTLY010000002">
    <property type="protein sequence ID" value="MFD1201256.1"/>
    <property type="molecule type" value="Genomic_DNA"/>
</dbReference>
<protein>
    <submittedName>
        <fullName evidence="2">RidA family protein</fullName>
        <ecNumber evidence="2">3.5.-.-</ecNumber>
    </submittedName>
</protein>
<evidence type="ECO:0000313" key="2">
    <source>
        <dbReference type="EMBL" id="MFD1201256.1"/>
    </source>
</evidence>
<name>A0ABW3TKL0_9MICO</name>
<dbReference type="CDD" id="cd00448">
    <property type="entry name" value="YjgF_YER057c_UK114_family"/>
    <property type="match status" value="1"/>
</dbReference>
<dbReference type="PANTHER" id="PTHR11803">
    <property type="entry name" value="2-IMINOBUTANOATE/2-IMINOPROPANOATE DEAMINASE RIDA"/>
    <property type="match status" value="1"/>
</dbReference>
<reference evidence="3" key="1">
    <citation type="journal article" date="2019" name="Int. J. Syst. Evol. Microbiol.">
        <title>The Global Catalogue of Microorganisms (GCM) 10K type strain sequencing project: providing services to taxonomists for standard genome sequencing and annotation.</title>
        <authorList>
            <consortium name="The Broad Institute Genomics Platform"/>
            <consortium name="The Broad Institute Genome Sequencing Center for Infectious Disease"/>
            <person name="Wu L."/>
            <person name="Ma J."/>
        </authorList>
    </citation>
    <scope>NUCLEOTIDE SEQUENCE [LARGE SCALE GENOMIC DNA]</scope>
    <source>
        <strain evidence="3">CCUG 50213</strain>
    </source>
</reference>
<dbReference type="Pfam" id="PF01042">
    <property type="entry name" value="Ribonuc_L-PSP"/>
    <property type="match status" value="1"/>
</dbReference>